<evidence type="ECO:0000313" key="2">
    <source>
        <dbReference type="EMBL" id="MBN2067531.1"/>
    </source>
</evidence>
<dbReference type="SUPFAM" id="SSF111038">
    <property type="entry name" value="YjbQ-like"/>
    <property type="match status" value="1"/>
</dbReference>
<dbReference type="PANTHER" id="PTHR30615">
    <property type="entry name" value="UNCHARACTERIZED PROTEIN YJBQ-RELATED"/>
    <property type="match status" value="1"/>
</dbReference>
<comment type="caution">
    <text evidence="2">The sequence shown here is derived from an EMBL/GenBank/DDBJ whole genome shotgun (WGS) entry which is preliminary data.</text>
</comment>
<proteinExistence type="inferred from homology"/>
<dbReference type="AlphaFoldDB" id="A0A939C4T2"/>
<comment type="similarity">
    <text evidence="1">Belongs to the UPF0047 family.</text>
</comment>
<evidence type="ECO:0000313" key="3">
    <source>
        <dbReference type="Proteomes" id="UP000809243"/>
    </source>
</evidence>
<reference evidence="2" key="1">
    <citation type="submission" date="2021-01" db="EMBL/GenBank/DDBJ databases">
        <title>Active Sulfur Cycling in an Early Earth Analoge.</title>
        <authorList>
            <person name="Hahn C.R."/>
            <person name="Youssef N.H."/>
            <person name="Elshahed M."/>
        </authorList>
    </citation>
    <scope>NUCLEOTIDE SEQUENCE</scope>
    <source>
        <strain evidence="2">Zod_Metabat.1151</strain>
    </source>
</reference>
<dbReference type="NCBIfam" id="TIGR00149">
    <property type="entry name" value="TIGR00149_YjbQ"/>
    <property type="match status" value="1"/>
</dbReference>
<dbReference type="Proteomes" id="UP000809243">
    <property type="component" value="Unassembled WGS sequence"/>
</dbReference>
<dbReference type="Pfam" id="PF01894">
    <property type="entry name" value="YjbQ"/>
    <property type="match status" value="1"/>
</dbReference>
<gene>
    <name evidence="2" type="ORF">JW744_03625</name>
</gene>
<dbReference type="InterPro" id="IPR001602">
    <property type="entry name" value="UPF0047_YjbQ-like"/>
</dbReference>
<organism evidence="2 3">
    <name type="scientific">Candidatus Iainarchaeum sp</name>
    <dbReference type="NCBI Taxonomy" id="3101447"/>
    <lineage>
        <taxon>Archaea</taxon>
        <taxon>Candidatus Iainarchaeota</taxon>
        <taxon>Candidatus Iainarchaeia</taxon>
        <taxon>Candidatus Iainarchaeales</taxon>
        <taxon>Candidatus Iainarchaeaceae</taxon>
        <taxon>Candidatus Iainarchaeum</taxon>
    </lineage>
</organism>
<dbReference type="EMBL" id="JAFGDB010000062">
    <property type="protein sequence ID" value="MBN2067531.1"/>
    <property type="molecule type" value="Genomic_DNA"/>
</dbReference>
<name>A0A939C4T2_9ARCH</name>
<sequence>MFEEIPIKSKKRNELIDITGEVQKAVEKAKLKEGLCVVYSPHTTAAVVVTEGADPSVQTDLINALNRLVPVAGPYTHREGNSDAHIKSAIIGNSRLIFIKNSKLLLGTWESCYFVEADGPRQRKIFVKIIEG</sequence>
<protein>
    <submittedName>
        <fullName evidence="2">YjbQ family protein</fullName>
    </submittedName>
</protein>
<dbReference type="PIRSF" id="PIRSF004681">
    <property type="entry name" value="UCP004681"/>
    <property type="match status" value="1"/>
</dbReference>
<evidence type="ECO:0000256" key="1">
    <source>
        <dbReference type="ARBA" id="ARBA00005534"/>
    </source>
</evidence>
<dbReference type="InterPro" id="IPR035917">
    <property type="entry name" value="YjbQ-like_sf"/>
</dbReference>
<dbReference type="PANTHER" id="PTHR30615:SF8">
    <property type="entry name" value="UPF0047 PROTEIN C4A8.02C"/>
    <property type="match status" value="1"/>
</dbReference>
<dbReference type="Gene3D" id="2.60.120.460">
    <property type="entry name" value="YjbQ-like"/>
    <property type="match status" value="1"/>
</dbReference>
<accession>A0A939C4T2</accession>